<dbReference type="CDD" id="cd07263">
    <property type="entry name" value="VOC_like"/>
    <property type="match status" value="1"/>
</dbReference>
<dbReference type="PROSITE" id="PS51819">
    <property type="entry name" value="VOC"/>
    <property type="match status" value="1"/>
</dbReference>
<protein>
    <submittedName>
        <fullName evidence="3">VOC family protein</fullName>
    </submittedName>
</protein>
<dbReference type="PANTHER" id="PTHR36437">
    <property type="entry name" value="GLYOXALASE/BLEOMYCIN RESISTANCE PROTEIN/DIOXYGENASE"/>
    <property type="match status" value="1"/>
</dbReference>
<reference evidence="3" key="1">
    <citation type="submission" date="2021-04" db="EMBL/GenBank/DDBJ databases">
        <title>Pseudonocardia sp. nov., isolated from sandy soil of mangrove forest.</title>
        <authorList>
            <person name="Zan Z."/>
            <person name="Huang R."/>
            <person name="Liu W."/>
        </authorList>
    </citation>
    <scope>NUCLEOTIDE SEQUENCE</scope>
    <source>
        <strain evidence="3">S2-4</strain>
    </source>
</reference>
<dbReference type="InterPro" id="IPR037523">
    <property type="entry name" value="VOC_core"/>
</dbReference>
<dbReference type="InterPro" id="IPR004360">
    <property type="entry name" value="Glyas_Fos-R_dOase_dom"/>
</dbReference>
<dbReference type="EMBL" id="JAGSOV010000001">
    <property type="protein sequence ID" value="MCO1653445.1"/>
    <property type="molecule type" value="Genomic_DNA"/>
</dbReference>
<dbReference type="Proteomes" id="UP001165283">
    <property type="component" value="Unassembled WGS sequence"/>
</dbReference>
<organism evidence="3 4">
    <name type="scientific">Pseudonocardia humida</name>
    <dbReference type="NCBI Taxonomy" id="2800819"/>
    <lineage>
        <taxon>Bacteria</taxon>
        <taxon>Bacillati</taxon>
        <taxon>Actinomycetota</taxon>
        <taxon>Actinomycetes</taxon>
        <taxon>Pseudonocardiales</taxon>
        <taxon>Pseudonocardiaceae</taxon>
        <taxon>Pseudonocardia</taxon>
    </lineage>
</organism>
<dbReference type="Gene3D" id="3.10.180.10">
    <property type="entry name" value="2,3-Dihydroxybiphenyl 1,2-Dioxygenase, domain 1"/>
    <property type="match status" value="1"/>
</dbReference>
<dbReference type="Pfam" id="PF00903">
    <property type="entry name" value="Glyoxalase"/>
    <property type="match status" value="1"/>
</dbReference>
<evidence type="ECO:0000313" key="3">
    <source>
        <dbReference type="EMBL" id="MCO1653445.1"/>
    </source>
</evidence>
<gene>
    <name evidence="3" type="ORF">KDL28_00090</name>
</gene>
<sequence length="146" mass="16089">MIRRMSHTCFYVLDQERAKRFYADKLGFEVRADVRMGDAFEGAGEGFRWLTVSPPDQPDVEIILADAAMGNDEATAAQIRALVAKGAMGTGVLETDDVQKSYEELSARGVVFIQEPEQRPYGVEALLRDDSGNWFSLVQRTAGGPA</sequence>
<keyword evidence="4" id="KW-1185">Reference proteome</keyword>
<dbReference type="PROSITE" id="PS00934">
    <property type="entry name" value="GLYOXALASE_I_1"/>
    <property type="match status" value="1"/>
</dbReference>
<evidence type="ECO:0000313" key="4">
    <source>
        <dbReference type="Proteomes" id="UP001165283"/>
    </source>
</evidence>
<comment type="caution">
    <text evidence="3">The sequence shown here is derived from an EMBL/GenBank/DDBJ whole genome shotgun (WGS) entry which is preliminary data.</text>
</comment>
<evidence type="ECO:0000256" key="1">
    <source>
        <dbReference type="ARBA" id="ARBA00022723"/>
    </source>
</evidence>
<accession>A0ABT0ZRV3</accession>
<dbReference type="PANTHER" id="PTHR36437:SF2">
    <property type="entry name" value="GLYOXALASE_BLEOMYCIN RESISTANCE PROTEIN_DIOXYGENASE"/>
    <property type="match status" value="1"/>
</dbReference>
<proteinExistence type="predicted"/>
<dbReference type="SUPFAM" id="SSF54593">
    <property type="entry name" value="Glyoxalase/Bleomycin resistance protein/Dihydroxybiphenyl dioxygenase"/>
    <property type="match status" value="1"/>
</dbReference>
<evidence type="ECO:0000259" key="2">
    <source>
        <dbReference type="PROSITE" id="PS51819"/>
    </source>
</evidence>
<dbReference type="InterPro" id="IPR018146">
    <property type="entry name" value="Glyoxalase_1_CS"/>
</dbReference>
<feature type="domain" description="VOC" evidence="2">
    <location>
        <begin position="4"/>
        <end position="140"/>
    </location>
</feature>
<dbReference type="InterPro" id="IPR029068">
    <property type="entry name" value="Glyas_Bleomycin-R_OHBP_Dase"/>
</dbReference>
<keyword evidence="1" id="KW-0479">Metal-binding</keyword>
<name>A0ABT0ZRV3_9PSEU</name>